<feature type="region of interest" description="Disordered" evidence="1">
    <location>
        <begin position="1700"/>
        <end position="1755"/>
    </location>
</feature>
<keyword evidence="6" id="KW-1185">Reference proteome</keyword>
<proteinExistence type="predicted"/>
<dbReference type="PROSITE" id="PS01186">
    <property type="entry name" value="EGF_2"/>
    <property type="match status" value="2"/>
</dbReference>
<evidence type="ECO:0000313" key="5">
    <source>
        <dbReference type="EMBL" id="GKT27810.1"/>
    </source>
</evidence>
<dbReference type="Proteomes" id="UP001057375">
    <property type="component" value="Unassembled WGS sequence"/>
</dbReference>
<gene>
    <name evidence="5" type="ORF">ADUPG1_000200</name>
</gene>
<dbReference type="InterPro" id="IPR032675">
    <property type="entry name" value="LRR_dom_sf"/>
</dbReference>
<evidence type="ECO:0000259" key="3">
    <source>
        <dbReference type="PROSITE" id="PS00022"/>
    </source>
</evidence>
<evidence type="ECO:0000256" key="1">
    <source>
        <dbReference type="SAM" id="MobiDB-lite"/>
    </source>
</evidence>
<dbReference type="SUPFAM" id="SSF52058">
    <property type="entry name" value="L domain-like"/>
    <property type="match status" value="1"/>
</dbReference>
<accession>A0ABQ5K907</accession>
<dbReference type="EMBL" id="BQXS01000062">
    <property type="protein sequence ID" value="GKT27810.1"/>
    <property type="molecule type" value="Genomic_DNA"/>
</dbReference>
<evidence type="ECO:0000256" key="2">
    <source>
        <dbReference type="SAM" id="Phobius"/>
    </source>
</evidence>
<dbReference type="Gene3D" id="3.80.10.10">
    <property type="entry name" value="Ribonuclease Inhibitor"/>
    <property type="match status" value="4"/>
</dbReference>
<dbReference type="InterPro" id="IPR001611">
    <property type="entry name" value="Leu-rich_rpt"/>
</dbReference>
<feature type="compositionally biased region" description="Basic and acidic residues" evidence="1">
    <location>
        <begin position="1700"/>
        <end position="1709"/>
    </location>
</feature>
<dbReference type="InterPro" id="IPR051830">
    <property type="entry name" value="NOTCH_homolog"/>
</dbReference>
<dbReference type="InterPro" id="IPR000742">
    <property type="entry name" value="EGF"/>
</dbReference>
<reference evidence="5" key="1">
    <citation type="submission" date="2022-03" db="EMBL/GenBank/DDBJ databases">
        <title>Draft genome sequence of Aduncisulcus paluster, a free-living microaerophilic Fornicata.</title>
        <authorList>
            <person name="Yuyama I."/>
            <person name="Kume K."/>
            <person name="Tamura T."/>
            <person name="Inagaki Y."/>
            <person name="Hashimoto T."/>
        </authorList>
    </citation>
    <scope>NUCLEOTIDE SEQUENCE</scope>
    <source>
        <strain evidence="5">NY0171</strain>
    </source>
</reference>
<feature type="domain" description="EGF-like" evidence="3 4">
    <location>
        <begin position="1383"/>
        <end position="1394"/>
    </location>
</feature>
<feature type="domain" description="EGF-like" evidence="3">
    <location>
        <begin position="1302"/>
        <end position="1313"/>
    </location>
</feature>
<feature type="domain" description="EGF-like" evidence="4">
    <location>
        <begin position="1253"/>
        <end position="1266"/>
    </location>
</feature>
<dbReference type="SUPFAM" id="SSF52047">
    <property type="entry name" value="RNI-like"/>
    <property type="match status" value="2"/>
</dbReference>
<comment type="caution">
    <text evidence="5">The sequence shown here is derived from an EMBL/GenBank/DDBJ whole genome shotgun (WGS) entry which is preliminary data.</text>
</comment>
<dbReference type="PROSITE" id="PS00022">
    <property type="entry name" value="EGF_1"/>
    <property type="match status" value="2"/>
</dbReference>
<sequence length="1755" mass="194558">MSFCEEYATVPDNALLQALCNYAGLITPCSNITVAEINSISSNPLDLANLSISNISGLEHLSTSINEILLQENFYLVDLAPISSLSGLSSLNLSNTSVYNLSPISNLNSLTSLFLVSCPIDYTTFNFSYSLEVLDISDTGTIDLSVLETFTDLSVLILDNCDILNEDLNDFFNSFPFPVLDILSLSGLNLEYIPEFHEDTSNITSVDLSDNSIVDLLPLIDHDILDISDTGTIDLSVLETFTDLSVLILDNCDILNEDLNDFFNSFPFPVLDILSLSGLNLEYIPEFHEDTSNITSVDLSDNSIVDLLPLIDHDSLVELSVSNNLIIDPTPLFLLGSQFENLSISYNHICGMDAAWLTSYMKSGSSLVIQDDILEQTCDCATKYPCYESFATDFVVCKTIQNEFWAACASVAYYNAPPTTSYYNEPLSFTDILFTCNYNEQFAINVVDRSYDRECSSASCSSLSCIFGWYGDECDDPCPITSAIFAAGHSHCVDDIDELGTICHDTEHYCECGDGLIGNSCNILQISDQHLQNGLSNNLYSSSWSSIYVYDLYDFSDHLDLNNLFITDIQGLRFASNVPSIDLGSNSDLSDISELNLIPHPKLEALNLRDVMIMDLNIALSNLYEQIIELHLTMSFTDDEDDEWNVIEQIEPFVNLQSLGLYDGDSYLESESPVFIQDYVETLTSVTFDNDDEWNVIEQIEPFVNLQSLGLYDGDSYLESESPVFIQDYVETLTSVTFDNVPYYDLSPFYLLRDSLQFLDISNTRINFDYDNYPNEIEAFRSHFATQDTLEIIASGNRASTSNNTFPLLSLNERLYWIPSEYRVCCTETSYLDARTMNPLALSGDISCIFIDPFENLELHDQCFGLSLENKMCVGVTDDGTVDDVFIECISRHYGENCDSCVLDEVGNICPNIGECNINNYKISDFKCGCQPEDEAGIRCNPDYRYSVFSLTNDYDLAVALCVGMGYYFCSYRYTDQETIESLVLYSDFPIVEKLEYPSSSDPSHLFVANQLKVLSFEEGTHLEDLSFIARMWHLRSLDLGNVQGINKSMFEGLVQAVLDRSLEMELDDNYSASETYCFGSCHLRYLNLSGQSLGLDINDSSNSFSSTLSLVNGFAICSGDCSNKEDIYPLGKLLTHVDLSSNSIYDPSIIGIQPSFRRLTHIDLSENNISDISLVGALIKSLDYIHNLDLSGNMLPCASDNECNTLLQETMPSIDISGVTLTFEPQYELVCGSESCGGDNMTCIVQAGSPTCACLTGYYLLGESCIEDVDGYCSSSCTGERGICKVIQDDTDSSDSPNPVCVCSDEWYGDDCDFACPIDNDGYLCGNDHGSCDIMSHSCSCDGYTGSSCEIECDADVQCSSNGLCSYFSDVENGEQFEVLICECESGYYGSMCQSSVPVEIFIENGSVTDYICGRDYSSPSSQGDYSSLVNEISHSCDCSDNGFAVSAEGFCIDPSTHPDYKDIDGNDTACVRCGISELSHGSCVIHSSGSAFCSCDYGYGEEAIDDDSESFASDTVLCSTFICGVSSSLDLGACNGHGSCLLNSRMSYECQCDGVWSGISCSLTSNETSLLQWFLIVSIFVLCALIISLLVFAVIRRENKKYYLKTTLLDSENLVQKTDTEKERPLKIGEMVLNPSHLSRESISDEHLKDDRMETLVVVTPHSENPASMHPRGIHTTLSEKEDCASIEHGKIDPELKLTEKEGEKGKIVITKRRKKKKVQKKKTKSVEMSEIRAEDVIEDSEVSKKKRRKKRK</sequence>
<keyword evidence="2" id="KW-1133">Transmembrane helix</keyword>
<feature type="compositionally biased region" description="Basic and acidic residues" evidence="1">
    <location>
        <begin position="1727"/>
        <end position="1738"/>
    </location>
</feature>
<keyword evidence="2" id="KW-0472">Membrane</keyword>
<dbReference type="SMART" id="SM00181">
    <property type="entry name" value="EGF"/>
    <property type="match status" value="6"/>
</dbReference>
<evidence type="ECO:0000313" key="6">
    <source>
        <dbReference type="Proteomes" id="UP001057375"/>
    </source>
</evidence>
<keyword evidence="2" id="KW-0812">Transmembrane</keyword>
<feature type="transmembrane region" description="Helical" evidence="2">
    <location>
        <begin position="1572"/>
        <end position="1597"/>
    </location>
</feature>
<evidence type="ECO:0000259" key="4">
    <source>
        <dbReference type="PROSITE" id="PS01186"/>
    </source>
</evidence>
<protein>
    <recommendedName>
        <fullName evidence="3 4">EGF-like domain-containing protein</fullName>
    </recommendedName>
</protein>
<feature type="compositionally biased region" description="Basic residues" evidence="1">
    <location>
        <begin position="1712"/>
        <end position="1726"/>
    </location>
</feature>
<dbReference type="PANTHER" id="PTHR24033">
    <property type="entry name" value="EGF-LIKE DOMAIN-CONTAINING PROTEIN"/>
    <property type="match status" value="1"/>
</dbReference>
<organism evidence="5 6">
    <name type="scientific">Aduncisulcus paluster</name>
    <dbReference type="NCBI Taxonomy" id="2918883"/>
    <lineage>
        <taxon>Eukaryota</taxon>
        <taxon>Metamonada</taxon>
        <taxon>Carpediemonas-like organisms</taxon>
        <taxon>Aduncisulcus</taxon>
    </lineage>
</organism>
<dbReference type="PANTHER" id="PTHR24033:SF151">
    <property type="entry name" value="NOTCH 2"/>
    <property type="match status" value="1"/>
</dbReference>
<dbReference type="PROSITE" id="PS51450">
    <property type="entry name" value="LRR"/>
    <property type="match status" value="1"/>
</dbReference>
<name>A0ABQ5K907_9EUKA</name>